<dbReference type="SUPFAM" id="SSF54909">
    <property type="entry name" value="Dimeric alpha+beta barrel"/>
    <property type="match status" value="2"/>
</dbReference>
<organism evidence="1 2">
    <name type="scientific">Entotheonella factor</name>
    <dbReference type="NCBI Taxonomy" id="1429438"/>
    <lineage>
        <taxon>Bacteria</taxon>
        <taxon>Pseudomonadati</taxon>
        <taxon>Nitrospinota/Tectimicrobiota group</taxon>
        <taxon>Candidatus Tectimicrobiota</taxon>
        <taxon>Candidatus Entotheonellia</taxon>
        <taxon>Candidatus Entotheonellales</taxon>
        <taxon>Candidatus Entotheonellaceae</taxon>
        <taxon>Candidatus Entotheonella</taxon>
    </lineage>
</organism>
<reference evidence="1 2" key="1">
    <citation type="journal article" date="2014" name="Nature">
        <title>An environmental bacterial taxon with a large and distinct metabolic repertoire.</title>
        <authorList>
            <person name="Wilson M.C."/>
            <person name="Mori T."/>
            <person name="Ruckert C."/>
            <person name="Uria A.R."/>
            <person name="Helf M.J."/>
            <person name="Takada K."/>
            <person name="Gernert C."/>
            <person name="Steffens U.A."/>
            <person name="Heycke N."/>
            <person name="Schmitt S."/>
            <person name="Rinke C."/>
            <person name="Helfrich E.J."/>
            <person name="Brachmann A.O."/>
            <person name="Gurgui C."/>
            <person name="Wakimoto T."/>
            <person name="Kracht M."/>
            <person name="Crusemann M."/>
            <person name="Hentschel U."/>
            <person name="Abe I."/>
            <person name="Matsunaga S."/>
            <person name="Kalinowski J."/>
            <person name="Takeyama H."/>
            <person name="Piel J."/>
        </authorList>
    </citation>
    <scope>NUCLEOTIDE SEQUENCE [LARGE SCALE GENOMIC DNA]</scope>
    <source>
        <strain evidence="2">TSY1</strain>
    </source>
</reference>
<evidence type="ECO:0008006" key="3">
    <source>
        <dbReference type="Google" id="ProtNLM"/>
    </source>
</evidence>
<evidence type="ECO:0000313" key="1">
    <source>
        <dbReference type="EMBL" id="ETW98670.1"/>
    </source>
</evidence>
<dbReference type="Pfam" id="PF14114">
    <property type="entry name" value="DUF4286"/>
    <property type="match status" value="1"/>
</dbReference>
<protein>
    <recommendedName>
        <fullName evidence="3">NIPSNAP domain-containing protein</fullName>
    </recommendedName>
</protein>
<gene>
    <name evidence="1" type="ORF">ETSY1_17855</name>
</gene>
<dbReference type="AlphaFoldDB" id="W4LLR8"/>
<dbReference type="EMBL" id="AZHW01000532">
    <property type="protein sequence ID" value="ETW98670.1"/>
    <property type="molecule type" value="Genomic_DNA"/>
</dbReference>
<sequence length="224" mass="25496">MAKQKGSALLMVFVDVDPEHNADFNAWYNEEHVPDLLKLPGFLNAARYEASLGGPRYLACYELETAEAVQSEAYQAYRRNPSEWTQRISLSTKGRNFSRIVGTQIYPAENDPHVLGRGMAPALQVGRMLVPAEIEAKYNEYYDTVRTPANLEVPGCIAVRRYHAVEGEPKYMTVYEFEHEKVPETQAWLERRAQDRMHEYIGGTYGHAPGSPGVYRRILPPRAF</sequence>
<accession>W4LLR8</accession>
<dbReference type="Proteomes" id="UP000019141">
    <property type="component" value="Unassembled WGS sequence"/>
</dbReference>
<comment type="caution">
    <text evidence="1">The sequence shown here is derived from an EMBL/GenBank/DDBJ whole genome shotgun (WGS) entry which is preliminary data.</text>
</comment>
<proteinExistence type="predicted"/>
<dbReference type="HOGENOM" id="CLU_073903_0_0_7"/>
<name>W4LLR8_ENTF1</name>
<dbReference type="InterPro" id="IPR011008">
    <property type="entry name" value="Dimeric_a/b-barrel"/>
</dbReference>
<keyword evidence="2" id="KW-1185">Reference proteome</keyword>
<dbReference type="InterPro" id="IPR025563">
    <property type="entry name" value="DUF4286"/>
</dbReference>
<evidence type="ECO:0000313" key="2">
    <source>
        <dbReference type="Proteomes" id="UP000019141"/>
    </source>
</evidence>